<dbReference type="AlphaFoldDB" id="A0A9E6RC71"/>
<dbReference type="RefSeq" id="WP_261403742.1">
    <property type="nucleotide sequence ID" value="NZ_CP081869.1"/>
</dbReference>
<dbReference type="Pfam" id="PF07693">
    <property type="entry name" value="KAP_NTPase"/>
    <property type="match status" value="1"/>
</dbReference>
<dbReference type="EMBL" id="CP081869">
    <property type="protein sequence ID" value="QZO00538.1"/>
    <property type="molecule type" value="Genomic_DNA"/>
</dbReference>
<accession>A0A9E6RC71</accession>
<keyword evidence="3" id="KW-1185">Reference proteome</keyword>
<evidence type="ECO:0000259" key="1">
    <source>
        <dbReference type="Pfam" id="PF07693"/>
    </source>
</evidence>
<proteinExistence type="predicted"/>
<organism evidence="2 3">
    <name type="scientific">Chenggangzhangella methanolivorans</name>
    <dbReference type="NCBI Taxonomy" id="1437009"/>
    <lineage>
        <taxon>Bacteria</taxon>
        <taxon>Pseudomonadati</taxon>
        <taxon>Pseudomonadota</taxon>
        <taxon>Alphaproteobacteria</taxon>
        <taxon>Hyphomicrobiales</taxon>
        <taxon>Methylopilaceae</taxon>
        <taxon>Chenggangzhangella</taxon>
    </lineage>
</organism>
<evidence type="ECO:0000313" key="3">
    <source>
        <dbReference type="Proteomes" id="UP000825701"/>
    </source>
</evidence>
<dbReference type="KEGG" id="cmet:K6K41_02060"/>
<protein>
    <recommendedName>
        <fullName evidence="1">KAP NTPase domain-containing protein</fullName>
    </recommendedName>
</protein>
<dbReference type="InterPro" id="IPR011646">
    <property type="entry name" value="KAP_P-loop"/>
</dbReference>
<evidence type="ECO:0000313" key="2">
    <source>
        <dbReference type="EMBL" id="QZO00538.1"/>
    </source>
</evidence>
<reference evidence="2" key="1">
    <citation type="submission" date="2021-08" db="EMBL/GenBank/DDBJ databases">
        <authorList>
            <person name="Zhang H."/>
            <person name="Xu M."/>
            <person name="Yu Z."/>
            <person name="Yang L."/>
            <person name="Cai Y."/>
        </authorList>
    </citation>
    <scope>NUCLEOTIDE SEQUENCE</scope>
    <source>
        <strain evidence="2">CHL1</strain>
    </source>
</reference>
<dbReference type="Proteomes" id="UP000825701">
    <property type="component" value="Chromosome"/>
</dbReference>
<sequence length="183" mass="19918">MPPLGTQDVRAYLFLLFIENSAIEVKKKEELRATISKRLGESWQGKRVDRAFLKEVLKSCPSELESQLDLADRIAPLMTSASNIAGNPRLIKRFLNTLSIRRSIAKAQGISFDDAAMAKMLLFERAGGPQGLCAAARRDQQQRTWQAGVACDAGEGGAQGLRGTQAREGMGRAVRARVADACA</sequence>
<feature type="domain" description="KAP NTPase" evidence="1">
    <location>
        <begin position="2"/>
        <end position="104"/>
    </location>
</feature>
<name>A0A9E6RC71_9HYPH</name>
<gene>
    <name evidence="2" type="ORF">K6K41_02060</name>
</gene>